<comment type="caution">
    <text evidence="4">The sequence shown here is derived from an EMBL/GenBank/DDBJ whole genome shotgun (WGS) entry which is preliminary data.</text>
</comment>
<evidence type="ECO:0000256" key="1">
    <source>
        <dbReference type="ARBA" id="ARBA00007623"/>
    </source>
</evidence>
<evidence type="ECO:0000313" key="5">
    <source>
        <dbReference type="Proteomes" id="UP000826234"/>
    </source>
</evidence>
<dbReference type="Gene3D" id="2.60.120.380">
    <property type="match status" value="2"/>
</dbReference>
<proteinExistence type="inferred from homology"/>
<comment type="similarity">
    <text evidence="1">Belongs to the peptidase C2 family.</text>
</comment>
<organism evidence="4 5">
    <name type="scientific">Phrynosoma platyrhinos</name>
    <name type="common">Desert horned lizard</name>
    <dbReference type="NCBI Taxonomy" id="52577"/>
    <lineage>
        <taxon>Eukaryota</taxon>
        <taxon>Metazoa</taxon>
        <taxon>Chordata</taxon>
        <taxon>Craniata</taxon>
        <taxon>Vertebrata</taxon>
        <taxon>Euteleostomi</taxon>
        <taxon>Lepidosauria</taxon>
        <taxon>Squamata</taxon>
        <taxon>Bifurcata</taxon>
        <taxon>Unidentata</taxon>
        <taxon>Episquamata</taxon>
        <taxon>Toxicofera</taxon>
        <taxon>Iguania</taxon>
        <taxon>Phrynosomatidae</taxon>
        <taxon>Phrynosomatinae</taxon>
        <taxon>Phrynosoma</taxon>
    </lineage>
</organism>
<dbReference type="SUPFAM" id="SSF49758">
    <property type="entry name" value="Calpain large subunit, middle domain (domain III)"/>
    <property type="match status" value="2"/>
</dbReference>
<gene>
    <name evidence="4" type="ORF">JD844_007977</name>
</gene>
<evidence type="ECO:0000313" key="4">
    <source>
        <dbReference type="EMBL" id="KAH0624284.1"/>
    </source>
</evidence>
<dbReference type="InterPro" id="IPR022683">
    <property type="entry name" value="Calpain_III"/>
</dbReference>
<dbReference type="PRINTS" id="PR00704">
    <property type="entry name" value="CALPAIN"/>
</dbReference>
<comment type="caution">
    <text evidence="2">Lacks conserved residue(s) required for the propagation of feature annotation.</text>
</comment>
<evidence type="ECO:0000256" key="2">
    <source>
        <dbReference type="PROSITE-ProRule" id="PRU00239"/>
    </source>
</evidence>
<name>A0ABQ7T3K1_PHRPL</name>
<sequence>MVTSTQCPNCQTRQVKQPRKRLRLDNSILFCCFGLYVSRVHGSYEQLWAGQVADALVDLTGGLAERWTLKDLGRSTERERAGKVLEKSVFRRLMNLKEKCVMSCSVFSSRQGTSELGEFHAFIVVDMQDLSKVSRKDIILLRIRNPWGRRWKLLMGPGWSQLDPVVAAELLSQIQEGEFWVEEEEFFAEFDEIITGYPITEEGQLQSLYTDRVLSHTQKLYGSWVRGQSAGGCRNNSTFPMNPKFWLRVCEQSEVCIALLQKHRKYSTDWGRRVGNWPRLLEVDLSVADGIRGKNYHAVGLHLWKVEKKQFNLLKTLSTPPISGTVCHSYNREVHLHCDLSPGYYLVVPSTFLNDAEGNFLLRVFSSGRISLSTKAQHGYQKQREVPTDNNNIKMPSTAFLHLEPVVSCVPHSYSQEVSQVCRLTSGNYAIVPSTYLPDMEGTFMVIVATKIERKSIQSKETLGQRLQE</sequence>
<feature type="domain" description="Calpain catalytic" evidence="3">
    <location>
        <begin position="37"/>
        <end position="193"/>
    </location>
</feature>
<dbReference type="Proteomes" id="UP000826234">
    <property type="component" value="Unassembled WGS sequence"/>
</dbReference>
<reference evidence="4 5" key="1">
    <citation type="journal article" date="2022" name="Gigascience">
        <title>A chromosome-level genome assembly and annotation of the desert horned lizard, Phrynosoma platyrhinos, provides insight into chromosomal rearrangements among reptiles.</title>
        <authorList>
            <person name="Koochekian N."/>
            <person name="Ascanio A."/>
            <person name="Farleigh K."/>
            <person name="Card D.C."/>
            <person name="Schield D.R."/>
            <person name="Castoe T.A."/>
            <person name="Jezkova T."/>
        </authorList>
    </citation>
    <scope>NUCLEOTIDE SEQUENCE [LARGE SCALE GENOMIC DNA]</scope>
    <source>
        <strain evidence="4">NK-2021</strain>
    </source>
</reference>
<dbReference type="InterPro" id="IPR022684">
    <property type="entry name" value="Calpain_cysteine_protease"/>
</dbReference>
<dbReference type="Pfam" id="PF00648">
    <property type="entry name" value="Peptidase_C2"/>
    <property type="match status" value="1"/>
</dbReference>
<dbReference type="InterPro" id="IPR001300">
    <property type="entry name" value="Peptidase_C2_calpain_cat"/>
</dbReference>
<dbReference type="CDD" id="cd00214">
    <property type="entry name" value="Calpain_III"/>
    <property type="match status" value="1"/>
</dbReference>
<dbReference type="Pfam" id="PF01067">
    <property type="entry name" value="Calpain_III"/>
    <property type="match status" value="2"/>
</dbReference>
<dbReference type="PANTHER" id="PTHR10183:SF30">
    <property type="entry name" value="CALPAIN-10"/>
    <property type="match status" value="1"/>
</dbReference>
<dbReference type="PROSITE" id="PS50203">
    <property type="entry name" value="CALPAIN_CAT"/>
    <property type="match status" value="1"/>
</dbReference>
<keyword evidence="5" id="KW-1185">Reference proteome</keyword>
<dbReference type="InterPro" id="IPR033883">
    <property type="entry name" value="C2_III"/>
</dbReference>
<dbReference type="InterPro" id="IPR022682">
    <property type="entry name" value="Calpain_domain_III"/>
</dbReference>
<protein>
    <recommendedName>
        <fullName evidence="3">Calpain catalytic domain-containing protein</fullName>
    </recommendedName>
</protein>
<dbReference type="PANTHER" id="PTHR10183">
    <property type="entry name" value="CALPAIN"/>
    <property type="match status" value="1"/>
</dbReference>
<feature type="non-terminal residue" evidence="4">
    <location>
        <position position="469"/>
    </location>
</feature>
<dbReference type="EMBL" id="JAIPUX010001880">
    <property type="protein sequence ID" value="KAH0624284.1"/>
    <property type="molecule type" value="Genomic_DNA"/>
</dbReference>
<dbReference type="Gene3D" id="3.90.70.10">
    <property type="entry name" value="Cysteine proteinases"/>
    <property type="match status" value="1"/>
</dbReference>
<dbReference type="SMART" id="SM00720">
    <property type="entry name" value="calpain_III"/>
    <property type="match status" value="1"/>
</dbReference>
<evidence type="ECO:0000259" key="3">
    <source>
        <dbReference type="PROSITE" id="PS50203"/>
    </source>
</evidence>
<dbReference type="SUPFAM" id="SSF54001">
    <property type="entry name" value="Cysteine proteinases"/>
    <property type="match status" value="1"/>
</dbReference>
<accession>A0ABQ7T3K1</accession>
<dbReference type="InterPro" id="IPR036213">
    <property type="entry name" value="Calpain_III_sf"/>
</dbReference>
<dbReference type="InterPro" id="IPR038765">
    <property type="entry name" value="Papain-like_cys_pep_sf"/>
</dbReference>